<dbReference type="SMART" id="SM00479">
    <property type="entry name" value="EXOIII"/>
    <property type="match status" value="1"/>
</dbReference>
<feature type="compositionally biased region" description="Basic and acidic residues" evidence="7">
    <location>
        <begin position="446"/>
        <end position="457"/>
    </location>
</feature>
<dbReference type="Proteomes" id="UP001153954">
    <property type="component" value="Unassembled WGS sequence"/>
</dbReference>
<reference evidence="9" key="1">
    <citation type="submission" date="2022-03" db="EMBL/GenBank/DDBJ databases">
        <authorList>
            <person name="Tunstrom K."/>
        </authorList>
    </citation>
    <scope>NUCLEOTIDE SEQUENCE</scope>
</reference>
<evidence type="ECO:0000256" key="6">
    <source>
        <dbReference type="ARBA" id="ARBA00023242"/>
    </source>
</evidence>
<feature type="domain" description="Exonuclease" evidence="8">
    <location>
        <begin position="897"/>
        <end position="1056"/>
    </location>
</feature>
<keyword evidence="10" id="KW-1185">Reference proteome</keyword>
<evidence type="ECO:0000256" key="5">
    <source>
        <dbReference type="ARBA" id="ARBA00022839"/>
    </source>
</evidence>
<feature type="region of interest" description="Disordered" evidence="7">
    <location>
        <begin position="285"/>
        <end position="457"/>
    </location>
</feature>
<evidence type="ECO:0000313" key="10">
    <source>
        <dbReference type="Proteomes" id="UP001153954"/>
    </source>
</evidence>
<dbReference type="GO" id="GO:0005634">
    <property type="term" value="C:nucleus"/>
    <property type="evidence" value="ECO:0007669"/>
    <property type="project" value="UniProtKB-SubCell"/>
</dbReference>
<keyword evidence="4" id="KW-0378">Hydrolase</keyword>
<evidence type="ECO:0000256" key="2">
    <source>
        <dbReference type="ARBA" id="ARBA00006357"/>
    </source>
</evidence>
<feature type="compositionally biased region" description="Basic and acidic residues" evidence="7">
    <location>
        <begin position="424"/>
        <end position="433"/>
    </location>
</feature>
<evidence type="ECO:0000256" key="1">
    <source>
        <dbReference type="ARBA" id="ARBA00004123"/>
    </source>
</evidence>
<feature type="compositionally biased region" description="Basic and acidic residues" evidence="7">
    <location>
        <begin position="285"/>
        <end position="349"/>
    </location>
</feature>
<name>A0AAU9U6W9_EUPED</name>
<dbReference type="GO" id="GO:0004527">
    <property type="term" value="F:exonuclease activity"/>
    <property type="evidence" value="ECO:0007669"/>
    <property type="project" value="UniProtKB-KW"/>
</dbReference>
<organism evidence="9 10">
    <name type="scientific">Euphydryas editha</name>
    <name type="common">Edith's checkerspot</name>
    <dbReference type="NCBI Taxonomy" id="104508"/>
    <lineage>
        <taxon>Eukaryota</taxon>
        <taxon>Metazoa</taxon>
        <taxon>Ecdysozoa</taxon>
        <taxon>Arthropoda</taxon>
        <taxon>Hexapoda</taxon>
        <taxon>Insecta</taxon>
        <taxon>Pterygota</taxon>
        <taxon>Neoptera</taxon>
        <taxon>Endopterygota</taxon>
        <taxon>Lepidoptera</taxon>
        <taxon>Glossata</taxon>
        <taxon>Ditrysia</taxon>
        <taxon>Papilionoidea</taxon>
        <taxon>Nymphalidae</taxon>
        <taxon>Nymphalinae</taxon>
        <taxon>Euphydryas</taxon>
    </lineage>
</organism>
<evidence type="ECO:0000256" key="4">
    <source>
        <dbReference type="ARBA" id="ARBA00022801"/>
    </source>
</evidence>
<keyword evidence="5" id="KW-0269">Exonuclease</keyword>
<dbReference type="AlphaFoldDB" id="A0AAU9U6W9"/>
<evidence type="ECO:0000313" key="9">
    <source>
        <dbReference type="EMBL" id="CAH2095281.1"/>
    </source>
</evidence>
<dbReference type="PANTHER" id="PTHR12801">
    <property type="entry name" value="RNA EXONUCLEASE REXO1 / RECO3 FAMILY MEMBER-RELATED"/>
    <property type="match status" value="1"/>
</dbReference>
<protein>
    <recommendedName>
        <fullName evidence="8">Exonuclease domain-containing protein</fullName>
    </recommendedName>
</protein>
<dbReference type="InterPro" id="IPR031736">
    <property type="entry name" value="REXO1-like_dom"/>
</dbReference>
<feature type="compositionally biased region" description="Basic residues" evidence="7">
    <location>
        <begin position="412"/>
        <end position="423"/>
    </location>
</feature>
<feature type="compositionally biased region" description="Polar residues" evidence="7">
    <location>
        <begin position="611"/>
        <end position="623"/>
    </location>
</feature>
<feature type="compositionally biased region" description="Basic residues" evidence="7">
    <location>
        <begin position="350"/>
        <end position="363"/>
    </location>
</feature>
<feature type="compositionally biased region" description="Basic and acidic residues" evidence="7">
    <location>
        <begin position="402"/>
        <end position="411"/>
    </location>
</feature>
<dbReference type="EMBL" id="CAKOGL010000015">
    <property type="protein sequence ID" value="CAH2095281.1"/>
    <property type="molecule type" value="Genomic_DNA"/>
</dbReference>
<evidence type="ECO:0000256" key="7">
    <source>
        <dbReference type="SAM" id="MobiDB-lite"/>
    </source>
</evidence>
<feature type="compositionally biased region" description="Basic and acidic residues" evidence="7">
    <location>
        <begin position="364"/>
        <end position="392"/>
    </location>
</feature>
<dbReference type="GO" id="GO:0003676">
    <property type="term" value="F:nucleic acid binding"/>
    <property type="evidence" value="ECO:0007669"/>
    <property type="project" value="InterPro"/>
</dbReference>
<keyword evidence="6" id="KW-0539">Nucleus</keyword>
<dbReference type="CDD" id="cd06145">
    <property type="entry name" value="REX1_like"/>
    <property type="match status" value="1"/>
</dbReference>
<sequence length="1058" mass="119583">MLPSTGYFKGINCPFYDSGLCERPYCHFRHVKKEPQNICNDGMENGAILQKLVSAAVQKVLQQTETGTTSTSTPVNADIDIKSLQPQSSKATYNPTPIAELNKINNTDSEIEDSNEQKKRHIPVPYTPRKPASLPIKRPVDTNVSKLFTYLPPAKYTPGSENVQLDPYTPKGSTDSKEKYLPGTETEIPEYTVTETQNSKVNYIPSDKNVSKKKILEYKPTQVKSKLPSVTYQPTPKSLVPCFSSDEDEPDNKKMKLSNDLYELDDLGPEFDILDQILDEEKTEKLTKNVSQKDSKVYKENKNNLDNLTTDKSHKNETKKEDKDRSNSKSDKKPRDKSKEKSSDKNGTKDKKKSSDKKSSHKSSSRDKSSSERREKSDSKTHSREKSRDKSFKNSSGSSSKHLKDDSQSKDNRRHSKSHKSHNHYKESKDKKEKHNKKHDKSLKKTNSDNDGNHIYEEIIDDELNDLSESDEETIAQECKRIFEEYVPTKKVNKEPEKHVSEPENEEYVATSKKRISRTIEKNIKILPKATVKPDFKGNAAQAMAERLAKVREFHATKISTGNVISTNLVPKLDSIKTNSKIRIAHVPYASTLLSAKKIIPPSVISAKQPDPSTSTSIQTVKKGTQRVAHIPNEKFIDRPGVLEPLGSKIPANIRSTYLNMMIDHTLKIYVSAVDAYARAQHEELTTSKKCSTVQIYKNSAVLTISRLKKEIQECNGVKKSSMDCQTLQKGGQQGTLNNSSTGSWSIENKNRNSLVDAKQLTGSNLYNNIKKWILTEEQLKQNGFPRPHSSGEKGRAIIYGQNKQNPPKGFVRTCCRCKKDYTVDKKGFAAIKEECIYHPNNKYKVRGEVRYQCCSQDGTSDGCCIASSHVYEYVDYENLKGYVKTLPPETIMEDYGVYSLDCEMCYTTQGLDLTRVTVINSACKVVYETLIKPLHPIIDYNTRYSGITEEQMSRVNTTLLEVQATLLAMFSSQTILIGHSLESDFKALKLIHDTVIDTSVLYPHKMGPPYKRALRNLSSEYLKKIIQNSVDGHDSAEDATVCMELILYKLKEDLKTR</sequence>
<feature type="compositionally biased region" description="Basic residues" evidence="7">
    <location>
        <begin position="434"/>
        <end position="444"/>
    </location>
</feature>
<dbReference type="PANTHER" id="PTHR12801:SF115">
    <property type="entry name" value="FI18136P1-RELATED"/>
    <property type="match status" value="1"/>
</dbReference>
<evidence type="ECO:0000256" key="3">
    <source>
        <dbReference type="ARBA" id="ARBA00022722"/>
    </source>
</evidence>
<accession>A0AAU9U6W9</accession>
<feature type="region of interest" description="Disordered" evidence="7">
    <location>
        <begin position="158"/>
        <end position="181"/>
    </location>
</feature>
<dbReference type="InterPro" id="IPR047021">
    <property type="entry name" value="REXO1/3/4-like"/>
</dbReference>
<dbReference type="SUPFAM" id="SSF53098">
    <property type="entry name" value="Ribonuclease H-like"/>
    <property type="match status" value="1"/>
</dbReference>
<dbReference type="FunFam" id="3.30.420.10:FF:000019">
    <property type="entry name" value="RNA exonuclease NEF-sp"/>
    <property type="match status" value="1"/>
</dbReference>
<dbReference type="InterPro" id="IPR012337">
    <property type="entry name" value="RNaseH-like_sf"/>
</dbReference>
<evidence type="ECO:0000259" key="8">
    <source>
        <dbReference type="SMART" id="SM00479"/>
    </source>
</evidence>
<dbReference type="InterPro" id="IPR013520">
    <property type="entry name" value="Ribonucl_H"/>
</dbReference>
<dbReference type="InterPro" id="IPR036397">
    <property type="entry name" value="RNaseH_sf"/>
</dbReference>
<feature type="region of interest" description="Disordered" evidence="7">
    <location>
        <begin position="106"/>
        <end position="137"/>
    </location>
</feature>
<dbReference type="Pfam" id="PF15870">
    <property type="entry name" value="EloA-BP1"/>
    <property type="match status" value="1"/>
</dbReference>
<proteinExistence type="inferred from homology"/>
<feature type="region of interest" description="Disordered" evidence="7">
    <location>
        <begin position="605"/>
        <end position="624"/>
    </location>
</feature>
<keyword evidence="3" id="KW-0540">Nuclease</keyword>
<comment type="similarity">
    <text evidence="2">Belongs to the REXO1/REXO3 family.</text>
</comment>
<dbReference type="Gene3D" id="3.30.420.10">
    <property type="entry name" value="Ribonuclease H-like superfamily/Ribonuclease H"/>
    <property type="match status" value="1"/>
</dbReference>
<gene>
    <name evidence="9" type="ORF">EEDITHA_LOCUS10753</name>
</gene>
<comment type="caution">
    <text evidence="9">The sequence shown here is derived from an EMBL/GenBank/DDBJ whole genome shotgun (WGS) entry which is preliminary data.</text>
</comment>
<dbReference type="InterPro" id="IPR034922">
    <property type="entry name" value="REX1-like_exo"/>
</dbReference>
<comment type="subcellular location">
    <subcellularLocation>
        <location evidence="1">Nucleus</location>
    </subcellularLocation>
</comment>